<dbReference type="EMBL" id="JACAZI010000005">
    <property type="protein sequence ID" value="KAF7359677.1"/>
    <property type="molecule type" value="Genomic_DNA"/>
</dbReference>
<proteinExistence type="predicted"/>
<protein>
    <submittedName>
        <fullName evidence="3">Uncharacterized protein</fullName>
    </submittedName>
</protein>
<sequence length="133" mass="15062">MSPHFQLLPARHNLFFLALLLSHFVSGTQAYYYYYGETDQERHDRNIERIIGASIALGLLLLIIPAYLYYARRKKARTSRVDSTSNGAVSLPRGTRLCPGAIWPWVLRTSFRAEWAPAKYAASQCPASSARVE</sequence>
<keyword evidence="4" id="KW-1185">Reference proteome</keyword>
<evidence type="ECO:0000313" key="4">
    <source>
        <dbReference type="Proteomes" id="UP000620124"/>
    </source>
</evidence>
<reference evidence="3" key="1">
    <citation type="submission" date="2020-05" db="EMBL/GenBank/DDBJ databases">
        <title>Mycena genomes resolve the evolution of fungal bioluminescence.</title>
        <authorList>
            <person name="Tsai I.J."/>
        </authorList>
    </citation>
    <scope>NUCLEOTIDE SEQUENCE</scope>
    <source>
        <strain evidence="3">CCC161011</strain>
    </source>
</reference>
<gene>
    <name evidence="3" type="ORF">MVEN_00692000</name>
</gene>
<keyword evidence="1" id="KW-0472">Membrane</keyword>
<dbReference type="OrthoDB" id="3052372at2759"/>
<feature type="transmembrane region" description="Helical" evidence="1">
    <location>
        <begin position="50"/>
        <end position="70"/>
    </location>
</feature>
<evidence type="ECO:0000313" key="3">
    <source>
        <dbReference type="EMBL" id="KAF7359677.1"/>
    </source>
</evidence>
<keyword evidence="2" id="KW-0732">Signal</keyword>
<organism evidence="3 4">
    <name type="scientific">Mycena venus</name>
    <dbReference type="NCBI Taxonomy" id="2733690"/>
    <lineage>
        <taxon>Eukaryota</taxon>
        <taxon>Fungi</taxon>
        <taxon>Dikarya</taxon>
        <taxon>Basidiomycota</taxon>
        <taxon>Agaricomycotina</taxon>
        <taxon>Agaricomycetes</taxon>
        <taxon>Agaricomycetidae</taxon>
        <taxon>Agaricales</taxon>
        <taxon>Marasmiineae</taxon>
        <taxon>Mycenaceae</taxon>
        <taxon>Mycena</taxon>
    </lineage>
</organism>
<evidence type="ECO:0000256" key="2">
    <source>
        <dbReference type="SAM" id="SignalP"/>
    </source>
</evidence>
<name>A0A8H6YJE1_9AGAR</name>
<comment type="caution">
    <text evidence="3">The sequence shown here is derived from an EMBL/GenBank/DDBJ whole genome shotgun (WGS) entry which is preliminary data.</text>
</comment>
<keyword evidence="1" id="KW-0812">Transmembrane</keyword>
<feature type="signal peptide" evidence="2">
    <location>
        <begin position="1"/>
        <end position="30"/>
    </location>
</feature>
<evidence type="ECO:0000256" key="1">
    <source>
        <dbReference type="SAM" id="Phobius"/>
    </source>
</evidence>
<dbReference type="Proteomes" id="UP000620124">
    <property type="component" value="Unassembled WGS sequence"/>
</dbReference>
<feature type="chain" id="PRO_5034654325" evidence="2">
    <location>
        <begin position="31"/>
        <end position="133"/>
    </location>
</feature>
<accession>A0A8H6YJE1</accession>
<keyword evidence="1" id="KW-1133">Transmembrane helix</keyword>
<dbReference type="AlphaFoldDB" id="A0A8H6YJE1"/>